<gene>
    <name evidence="3" type="ORF">EZV62_028118</name>
</gene>
<dbReference type="GO" id="GO:0020037">
    <property type="term" value="F:heme binding"/>
    <property type="evidence" value="ECO:0007669"/>
    <property type="project" value="InterPro"/>
</dbReference>
<name>A0A5C7GPA5_9ROSI</name>
<dbReference type="PANTHER" id="PTHR47950">
    <property type="entry name" value="CYTOCHROME P450, FAMILY 76, SUBFAMILY C, POLYPEPTIDE 5-RELATED"/>
    <property type="match status" value="1"/>
</dbReference>
<reference evidence="4" key="1">
    <citation type="journal article" date="2019" name="Gigascience">
        <title>De novo genome assembly of the endangered Acer yangbiense, a plant species with extremely small populations endemic to Yunnan Province, China.</title>
        <authorList>
            <person name="Yang J."/>
            <person name="Wariss H.M."/>
            <person name="Tao L."/>
            <person name="Zhang R."/>
            <person name="Yun Q."/>
            <person name="Hollingsworth P."/>
            <person name="Dao Z."/>
            <person name="Luo G."/>
            <person name="Guo H."/>
            <person name="Ma Y."/>
            <person name="Sun W."/>
        </authorList>
    </citation>
    <scope>NUCLEOTIDE SEQUENCE [LARGE SCALE GENOMIC DNA]</scope>
    <source>
        <strain evidence="4">cv. Malutang</strain>
    </source>
</reference>
<dbReference type="Gene3D" id="1.10.630.10">
    <property type="entry name" value="Cytochrome P450"/>
    <property type="match status" value="1"/>
</dbReference>
<organism evidence="3 4">
    <name type="scientific">Acer yangbiense</name>
    <dbReference type="NCBI Taxonomy" id="1000413"/>
    <lineage>
        <taxon>Eukaryota</taxon>
        <taxon>Viridiplantae</taxon>
        <taxon>Streptophyta</taxon>
        <taxon>Embryophyta</taxon>
        <taxon>Tracheophyta</taxon>
        <taxon>Spermatophyta</taxon>
        <taxon>Magnoliopsida</taxon>
        <taxon>eudicotyledons</taxon>
        <taxon>Gunneridae</taxon>
        <taxon>Pentapetalae</taxon>
        <taxon>rosids</taxon>
        <taxon>malvids</taxon>
        <taxon>Sapindales</taxon>
        <taxon>Sapindaceae</taxon>
        <taxon>Hippocastanoideae</taxon>
        <taxon>Acereae</taxon>
        <taxon>Acer</taxon>
    </lineage>
</organism>
<feature type="chain" id="PRO_5022953292" description="Cytochrome P450" evidence="2">
    <location>
        <begin position="16"/>
        <end position="310"/>
    </location>
</feature>
<evidence type="ECO:0000313" key="4">
    <source>
        <dbReference type="Proteomes" id="UP000323000"/>
    </source>
</evidence>
<evidence type="ECO:0000256" key="1">
    <source>
        <dbReference type="ARBA" id="ARBA00010617"/>
    </source>
</evidence>
<proteinExistence type="inferred from homology"/>
<dbReference type="InterPro" id="IPR036396">
    <property type="entry name" value="Cyt_P450_sf"/>
</dbReference>
<dbReference type="Pfam" id="PF00067">
    <property type="entry name" value="p450"/>
    <property type="match status" value="1"/>
</dbReference>
<sequence>MDSLLLLLGLSFVLACIHFLTKSLALGTKKFVPVNLPPGPRPFPVIGNILQLGKKPHQALAELSKTYGPIMSLKLGSITTVVISSPHIAKEALQTHDQALSSRTIPDGARSLDHHKHSIAWLPVSVPWKNLRKVCATQMFTAQRLDATEAVRRKKVQELIDYVHESCRNGSVVDIGQAAFTTVMNSISNTLFSIDLAHYQSDLSQNFNKLVYDVMEEAGTPNIADYFPFLQSFDPQGIRKRITTSIEKLLNIFDGIIDERILVREKMMSKESKDLLDSLLNLADQENSSQLSLTSIKHLLLVSTKNLNLK</sequence>
<evidence type="ECO:0000313" key="3">
    <source>
        <dbReference type="EMBL" id="TXG46390.1"/>
    </source>
</evidence>
<dbReference type="Proteomes" id="UP000323000">
    <property type="component" value="Unassembled WGS sequence"/>
</dbReference>
<dbReference type="GO" id="GO:0005506">
    <property type="term" value="F:iron ion binding"/>
    <property type="evidence" value="ECO:0007669"/>
    <property type="project" value="InterPro"/>
</dbReference>
<dbReference type="GO" id="GO:0016705">
    <property type="term" value="F:oxidoreductase activity, acting on paired donors, with incorporation or reduction of molecular oxygen"/>
    <property type="evidence" value="ECO:0007669"/>
    <property type="project" value="InterPro"/>
</dbReference>
<dbReference type="GO" id="GO:0004497">
    <property type="term" value="F:monooxygenase activity"/>
    <property type="evidence" value="ECO:0007669"/>
    <property type="project" value="InterPro"/>
</dbReference>
<keyword evidence="4" id="KW-1185">Reference proteome</keyword>
<feature type="signal peptide" evidence="2">
    <location>
        <begin position="1"/>
        <end position="15"/>
    </location>
</feature>
<protein>
    <recommendedName>
        <fullName evidence="5">Cytochrome P450</fullName>
    </recommendedName>
</protein>
<accession>A0A5C7GPA5</accession>
<dbReference type="EMBL" id="VAHF01000185">
    <property type="protein sequence ID" value="TXG46390.1"/>
    <property type="molecule type" value="Genomic_DNA"/>
</dbReference>
<dbReference type="AlphaFoldDB" id="A0A5C7GPA5"/>
<keyword evidence="2" id="KW-0732">Signal</keyword>
<dbReference type="SUPFAM" id="SSF48264">
    <property type="entry name" value="Cytochrome P450"/>
    <property type="match status" value="1"/>
</dbReference>
<dbReference type="PANTHER" id="PTHR47950:SF44">
    <property type="entry name" value="CYTOCHROME P450, FAMILY 76, SUBFAMILY C, POLYPEPTIDE 5-RELATED"/>
    <property type="match status" value="1"/>
</dbReference>
<dbReference type="OrthoDB" id="2789670at2759"/>
<dbReference type="InterPro" id="IPR001128">
    <property type="entry name" value="Cyt_P450"/>
</dbReference>
<comment type="similarity">
    <text evidence="1">Belongs to the cytochrome P450 family.</text>
</comment>
<evidence type="ECO:0008006" key="5">
    <source>
        <dbReference type="Google" id="ProtNLM"/>
    </source>
</evidence>
<evidence type="ECO:0000256" key="2">
    <source>
        <dbReference type="SAM" id="SignalP"/>
    </source>
</evidence>
<comment type="caution">
    <text evidence="3">The sequence shown here is derived from an EMBL/GenBank/DDBJ whole genome shotgun (WGS) entry which is preliminary data.</text>
</comment>